<comment type="subunit">
    <text evidence="11">F-type ATPases have 2 components, CF(1) - the catalytic core - and CF(0) - the membrane proton channel. CF(1) and CF(0) have multiple subunits.</text>
</comment>
<name>A0A316V0M9_9BASI</name>
<evidence type="ECO:0000313" key="13">
    <source>
        <dbReference type="Proteomes" id="UP000245884"/>
    </source>
</evidence>
<comment type="subcellular location">
    <subcellularLocation>
        <location evidence="1">Mitochondrion inner membrane</location>
        <topology evidence="1">Peripheral membrane protein</topology>
    </subcellularLocation>
</comment>
<dbReference type="CDD" id="cd12151">
    <property type="entry name" value="F1-ATPase_gamma"/>
    <property type="match status" value="1"/>
</dbReference>
<evidence type="ECO:0000256" key="4">
    <source>
        <dbReference type="ARBA" id="ARBA00022781"/>
    </source>
</evidence>
<dbReference type="SUPFAM" id="SSF52943">
    <property type="entry name" value="ATP synthase (F1-ATPase), gamma subunit"/>
    <property type="match status" value="1"/>
</dbReference>
<dbReference type="OrthoDB" id="239812at2759"/>
<dbReference type="Pfam" id="PF00231">
    <property type="entry name" value="ATP-synt"/>
    <property type="match status" value="1"/>
</dbReference>
<dbReference type="Gene3D" id="3.40.1380.10">
    <property type="match status" value="1"/>
</dbReference>
<dbReference type="NCBIfam" id="TIGR01146">
    <property type="entry name" value="ATPsyn_F1gamma"/>
    <property type="match status" value="1"/>
</dbReference>
<gene>
    <name evidence="12" type="ORF">BDZ90DRAFT_230998</name>
</gene>
<dbReference type="Proteomes" id="UP000245884">
    <property type="component" value="Unassembled WGS sequence"/>
</dbReference>
<evidence type="ECO:0000256" key="3">
    <source>
        <dbReference type="ARBA" id="ARBA00022448"/>
    </source>
</evidence>
<dbReference type="FunFam" id="3.40.1380.10:FF:000003">
    <property type="entry name" value="ATP synthase subunit gamma"/>
    <property type="match status" value="1"/>
</dbReference>
<dbReference type="PANTHER" id="PTHR11693:SF22">
    <property type="entry name" value="ATP SYNTHASE SUBUNIT GAMMA, MITOCHONDRIAL"/>
    <property type="match status" value="1"/>
</dbReference>
<dbReference type="InterPro" id="IPR000131">
    <property type="entry name" value="ATP_synth_F1_gsu"/>
</dbReference>
<evidence type="ECO:0000256" key="6">
    <source>
        <dbReference type="ARBA" id="ARBA00023065"/>
    </source>
</evidence>
<dbReference type="STRING" id="1569628.A0A316V0M9"/>
<evidence type="ECO:0000256" key="1">
    <source>
        <dbReference type="ARBA" id="ARBA00004637"/>
    </source>
</evidence>
<keyword evidence="8" id="KW-0472">Membrane</keyword>
<protein>
    <recommendedName>
        <fullName evidence="11">ATP synthase subunit gamma</fullName>
    </recommendedName>
</protein>
<evidence type="ECO:0000256" key="2">
    <source>
        <dbReference type="ARBA" id="ARBA00007681"/>
    </source>
</evidence>
<dbReference type="Gene3D" id="1.10.287.80">
    <property type="entry name" value="ATP synthase, gamma subunit, helix hairpin domain"/>
    <property type="match status" value="1"/>
</dbReference>
<sequence length="314" mass="33353">MAMLPRAARPAVNAAVRPAIGNTIVAARAFSSTPSQGATLRELETRLKSVRNIEKITKSMKMIASTKLNKAQRAMASARAYGKANQEVFENSEAKSAEGGKALFVVISSDKGLCGGIHSSVVKRAKKELQAIGSAAGSADSTEGPAIFALGEKPKAQLSRTLPKNIAVSFNQIGKDIPTFADASAIADKIVSSGINFDKVNIIYNSYVSAMSFESAIMEVLSEQSLRDAPGFSTYEQEEDTTKDLAEFALANAIYATLVEGHAAEINARRNAMDNASSNAGDMITNLNIQYNRSRQQVITTQLIDIVTGAAALD</sequence>
<dbReference type="GO" id="GO:0005743">
    <property type="term" value="C:mitochondrial inner membrane"/>
    <property type="evidence" value="ECO:0007669"/>
    <property type="project" value="UniProtKB-SubCell"/>
</dbReference>
<reference evidence="12 13" key="1">
    <citation type="journal article" date="2018" name="Mol. Biol. Evol.">
        <title>Broad Genomic Sampling Reveals a Smut Pathogenic Ancestry of the Fungal Clade Ustilaginomycotina.</title>
        <authorList>
            <person name="Kijpornyongpan T."/>
            <person name="Mondo S.J."/>
            <person name="Barry K."/>
            <person name="Sandor L."/>
            <person name="Lee J."/>
            <person name="Lipzen A."/>
            <person name="Pangilinan J."/>
            <person name="LaButti K."/>
            <person name="Hainaut M."/>
            <person name="Henrissat B."/>
            <person name="Grigoriev I.V."/>
            <person name="Spatafora J.W."/>
            <person name="Aime M.C."/>
        </authorList>
    </citation>
    <scope>NUCLEOTIDE SEQUENCE [LARGE SCALE GENOMIC DNA]</scope>
    <source>
        <strain evidence="12 13">MCA 5214</strain>
    </source>
</reference>
<dbReference type="GO" id="GO:0046933">
    <property type="term" value="F:proton-transporting ATP synthase activity, rotational mechanism"/>
    <property type="evidence" value="ECO:0007669"/>
    <property type="project" value="InterPro"/>
</dbReference>
<keyword evidence="6 11" id="KW-0406">Ion transport</keyword>
<evidence type="ECO:0000256" key="8">
    <source>
        <dbReference type="ARBA" id="ARBA00023136"/>
    </source>
</evidence>
<keyword evidence="5" id="KW-0999">Mitochondrion inner membrane</keyword>
<keyword evidence="9 11" id="KW-0139">CF(1)</keyword>
<evidence type="ECO:0000256" key="5">
    <source>
        <dbReference type="ARBA" id="ARBA00022792"/>
    </source>
</evidence>
<dbReference type="GO" id="GO:0045259">
    <property type="term" value="C:proton-transporting ATP synthase complex"/>
    <property type="evidence" value="ECO:0007669"/>
    <property type="project" value="UniProtKB-KW"/>
</dbReference>
<evidence type="ECO:0000256" key="10">
    <source>
        <dbReference type="ARBA" id="ARBA00023310"/>
    </source>
</evidence>
<dbReference type="InterPro" id="IPR035968">
    <property type="entry name" value="ATP_synth_F1_ATPase_gsu"/>
</dbReference>
<dbReference type="AlphaFoldDB" id="A0A316V0M9"/>
<comment type="similarity">
    <text evidence="2 11">Belongs to the ATPase gamma chain family.</text>
</comment>
<keyword evidence="3 11" id="KW-0813">Transport</keyword>
<proteinExistence type="inferred from homology"/>
<evidence type="ECO:0000256" key="9">
    <source>
        <dbReference type="ARBA" id="ARBA00023196"/>
    </source>
</evidence>
<evidence type="ECO:0000256" key="7">
    <source>
        <dbReference type="ARBA" id="ARBA00023128"/>
    </source>
</evidence>
<dbReference type="RefSeq" id="XP_025363607.1">
    <property type="nucleotide sequence ID" value="XM_025505680.1"/>
</dbReference>
<evidence type="ECO:0000256" key="11">
    <source>
        <dbReference type="RuleBase" id="RU004001"/>
    </source>
</evidence>
<organism evidence="12 13">
    <name type="scientific">Jaminaea rosea</name>
    <dbReference type="NCBI Taxonomy" id="1569628"/>
    <lineage>
        <taxon>Eukaryota</taxon>
        <taxon>Fungi</taxon>
        <taxon>Dikarya</taxon>
        <taxon>Basidiomycota</taxon>
        <taxon>Ustilaginomycotina</taxon>
        <taxon>Exobasidiomycetes</taxon>
        <taxon>Microstromatales</taxon>
        <taxon>Microstromatales incertae sedis</taxon>
        <taxon>Jaminaea</taxon>
    </lineage>
</organism>
<keyword evidence="10 11" id="KW-0066">ATP synthesis</keyword>
<keyword evidence="7" id="KW-0496">Mitochondrion</keyword>
<accession>A0A316V0M9</accession>
<evidence type="ECO:0000313" key="12">
    <source>
        <dbReference type="EMBL" id="PWN28995.1"/>
    </source>
</evidence>
<dbReference type="PRINTS" id="PR00126">
    <property type="entry name" value="ATPASEGAMMA"/>
</dbReference>
<dbReference type="GeneID" id="37027503"/>
<dbReference type="PIRSF" id="PIRSF039089">
    <property type="entry name" value="ATP_synthase_gamma"/>
    <property type="match status" value="1"/>
</dbReference>
<dbReference type="EMBL" id="KZ819664">
    <property type="protein sequence ID" value="PWN28995.1"/>
    <property type="molecule type" value="Genomic_DNA"/>
</dbReference>
<keyword evidence="13" id="KW-1185">Reference proteome</keyword>
<dbReference type="PANTHER" id="PTHR11693">
    <property type="entry name" value="ATP SYNTHASE GAMMA CHAIN"/>
    <property type="match status" value="1"/>
</dbReference>
<keyword evidence="4 11" id="KW-0375">Hydrogen ion transport</keyword>